<dbReference type="EC" id="3.1.26.4" evidence="2"/>
<dbReference type="InterPro" id="IPR043502">
    <property type="entry name" value="DNA/RNA_pol_sf"/>
</dbReference>
<gene>
    <name evidence="10" type="ORF">N302_07308</name>
</gene>
<protein>
    <recommendedName>
        <fullName evidence="2">ribonuclease H</fullName>
        <ecNumber evidence="2">3.1.26.4</ecNumber>
    </recommendedName>
</protein>
<evidence type="ECO:0000256" key="8">
    <source>
        <dbReference type="ARBA" id="ARBA00022918"/>
    </source>
</evidence>
<evidence type="ECO:0000259" key="9">
    <source>
        <dbReference type="PROSITE" id="PS50878"/>
    </source>
</evidence>
<dbReference type="PANTHER" id="PTHR41694:SF3">
    <property type="entry name" value="RNA-DIRECTED DNA POLYMERASE-RELATED"/>
    <property type="match status" value="1"/>
</dbReference>
<dbReference type="PANTHER" id="PTHR41694">
    <property type="entry name" value="ENDOGENOUS RETROVIRUS GROUP K MEMBER POL PROTEIN"/>
    <property type="match status" value="1"/>
</dbReference>
<dbReference type="Pfam" id="PF00078">
    <property type="entry name" value="RVT_1"/>
    <property type="match status" value="1"/>
</dbReference>
<evidence type="ECO:0000256" key="4">
    <source>
        <dbReference type="ARBA" id="ARBA00022695"/>
    </source>
</evidence>
<evidence type="ECO:0000313" key="10">
    <source>
        <dbReference type="EMBL" id="KFO62472.1"/>
    </source>
</evidence>
<evidence type="ECO:0000256" key="7">
    <source>
        <dbReference type="ARBA" id="ARBA00022801"/>
    </source>
</evidence>
<keyword evidence="6" id="KW-0255">Endonuclease</keyword>
<name>A0A091F0V5_CORBR</name>
<dbReference type="InterPro" id="IPR010661">
    <property type="entry name" value="RVT_thumb"/>
</dbReference>
<keyword evidence="7" id="KW-0378">Hydrolase</keyword>
<evidence type="ECO:0000256" key="2">
    <source>
        <dbReference type="ARBA" id="ARBA00012180"/>
    </source>
</evidence>
<dbReference type="InterPro" id="IPR000477">
    <property type="entry name" value="RT_dom"/>
</dbReference>
<reference evidence="10 11" key="1">
    <citation type="submission" date="2014-04" db="EMBL/GenBank/DDBJ databases">
        <title>Genome evolution of avian class.</title>
        <authorList>
            <person name="Zhang G."/>
            <person name="Li C."/>
        </authorList>
    </citation>
    <scope>NUCLEOTIDE SEQUENCE [LARGE SCALE GENOMIC DNA]</scope>
    <source>
        <strain evidence="10">BGI_N302</strain>
    </source>
</reference>
<evidence type="ECO:0000256" key="6">
    <source>
        <dbReference type="ARBA" id="ARBA00022759"/>
    </source>
</evidence>
<proteinExistence type="inferred from homology"/>
<keyword evidence="5" id="KW-0540">Nuclease</keyword>
<feature type="non-terminal residue" evidence="10">
    <location>
        <position position="1"/>
    </location>
</feature>
<dbReference type="PROSITE" id="PS50878">
    <property type="entry name" value="RT_POL"/>
    <property type="match status" value="1"/>
</dbReference>
<organism evidence="10 11">
    <name type="scientific">Corvus brachyrhynchos</name>
    <name type="common">American crow</name>
    <dbReference type="NCBI Taxonomy" id="85066"/>
    <lineage>
        <taxon>Eukaryota</taxon>
        <taxon>Metazoa</taxon>
        <taxon>Chordata</taxon>
        <taxon>Craniata</taxon>
        <taxon>Vertebrata</taxon>
        <taxon>Euteleostomi</taxon>
        <taxon>Archelosauria</taxon>
        <taxon>Archosauria</taxon>
        <taxon>Dinosauria</taxon>
        <taxon>Saurischia</taxon>
        <taxon>Theropoda</taxon>
        <taxon>Coelurosauria</taxon>
        <taxon>Aves</taxon>
        <taxon>Neognathae</taxon>
        <taxon>Neoaves</taxon>
        <taxon>Telluraves</taxon>
        <taxon>Australaves</taxon>
        <taxon>Passeriformes</taxon>
        <taxon>Corvoidea</taxon>
        <taxon>Corvidae</taxon>
        <taxon>Corvus</taxon>
    </lineage>
</organism>
<evidence type="ECO:0000256" key="5">
    <source>
        <dbReference type="ARBA" id="ARBA00022722"/>
    </source>
</evidence>
<comment type="similarity">
    <text evidence="1">Belongs to the beta type-B retroviral polymerase family. HERV class-II K(HML-2) pol subfamily.</text>
</comment>
<keyword evidence="11" id="KW-1185">Reference proteome</keyword>
<dbReference type="SUPFAM" id="SSF56672">
    <property type="entry name" value="DNA/RNA polymerases"/>
    <property type="match status" value="1"/>
</dbReference>
<dbReference type="Proteomes" id="UP000052976">
    <property type="component" value="Unassembled WGS sequence"/>
</dbReference>
<dbReference type="Pfam" id="PF06817">
    <property type="entry name" value="RVT_thumb"/>
    <property type="match status" value="1"/>
</dbReference>
<dbReference type="GO" id="GO:0035613">
    <property type="term" value="F:RNA stem-loop binding"/>
    <property type="evidence" value="ECO:0007669"/>
    <property type="project" value="TreeGrafter"/>
</dbReference>
<dbReference type="Gene3D" id="3.30.70.270">
    <property type="match status" value="2"/>
</dbReference>
<dbReference type="STRING" id="85066.A0A091F0V5"/>
<dbReference type="AlphaFoldDB" id="A0A091F0V5"/>
<dbReference type="Gene3D" id="3.10.10.10">
    <property type="entry name" value="HIV Type 1 Reverse Transcriptase, subunit A, domain 1"/>
    <property type="match status" value="1"/>
</dbReference>
<dbReference type="GO" id="GO:0004523">
    <property type="term" value="F:RNA-DNA hybrid ribonuclease activity"/>
    <property type="evidence" value="ECO:0007669"/>
    <property type="project" value="UniProtKB-EC"/>
</dbReference>
<dbReference type="InterPro" id="IPR043128">
    <property type="entry name" value="Rev_trsase/Diguanyl_cyclase"/>
</dbReference>
<keyword evidence="3" id="KW-0808">Transferase</keyword>
<dbReference type="EMBL" id="KK719266">
    <property type="protein sequence ID" value="KFO62472.1"/>
    <property type="molecule type" value="Genomic_DNA"/>
</dbReference>
<feature type="non-terminal residue" evidence="10">
    <location>
        <position position="242"/>
    </location>
</feature>
<evidence type="ECO:0000256" key="1">
    <source>
        <dbReference type="ARBA" id="ARBA00010879"/>
    </source>
</evidence>
<accession>A0A091F0V5</accession>
<evidence type="ECO:0000256" key="3">
    <source>
        <dbReference type="ARBA" id="ARBA00022679"/>
    </source>
</evidence>
<feature type="domain" description="Reverse transcriptase" evidence="9">
    <location>
        <begin position="1"/>
        <end position="186"/>
    </location>
</feature>
<keyword evidence="8" id="KW-0695">RNA-directed DNA polymerase</keyword>
<sequence>DQWSLPLPKLCALTELVQKQLQKGHIVPSTSRKINAVMEDMGALQPGLPSPTMIPRNWHLTVIDLKDCFFDIPLHPEDAPKFAFSVPNTNMQEPLQRYHWVVLPQGMKNSPTICQWFVAKILHPIHLDMPATLYYHYMDILIAAEKQEVMEKALALVSNAVTQAGLCVAPEKIQHQPPWKYLGWRIRIQSISSQPLQIQTNISTLHDAQKLLGTINWVRPLLGISNADLSPLFALLKGDPDL</sequence>
<keyword evidence="4" id="KW-0548">Nucleotidyltransferase</keyword>
<dbReference type="GO" id="GO:0003964">
    <property type="term" value="F:RNA-directed DNA polymerase activity"/>
    <property type="evidence" value="ECO:0007669"/>
    <property type="project" value="UniProtKB-KW"/>
</dbReference>
<evidence type="ECO:0000313" key="11">
    <source>
        <dbReference type="Proteomes" id="UP000052976"/>
    </source>
</evidence>